<keyword evidence="4" id="KW-1185">Reference proteome</keyword>
<dbReference type="PANTHER" id="PTHR24184:SF11">
    <property type="entry name" value="ANKYRIN REPEAT AND SOCS BOX CONTAINING 3"/>
    <property type="match status" value="1"/>
</dbReference>
<sequence length="673" mass="74585">MVLHRCQFLFVSVTSAMDAPKTDESPALDPAVDEGDIIEAKAELPPRIDVLYQLHATEADQAAGHALLQHCRDGSVESVKQLVREGAPVCFVTTSGWTPLAVASFNGHLELVQYLLSIGASGYYKEQQQAPSSPSSQGNKKCNLQNTPLHWACYKGYPQVVAALVAFGFSVDDADSSGNRALHLACSNGNFSVLHIVLAHTTDFAAKNMYGNTPLDMTTDIVTRKLLKKLQTQSTCETCKELFSRTRRPTLCHQCHAINCDIDPCTTSVEVPWSADDSAVHSIRYCRTCIQFLTLVEMELEAVLAAKTSHISESLVKIHELELEVRAAAIPTAISTEDATSVISQVEPVAKDVQVKALIQALGQLDSDVADIEALKTAISDAQEKSANAWLIKRASESYKQLTAHTALVNEIKRLLVERPIKVRSSIDFLRKSWRDAKAEHVSPILVEAAQRVIVMAESEVTLYGYYMLSARIDVGSKVYLKDMTKLANAISTVEDKGVNETLLRNARVLRDKLFAEMAMEDALVNFEAQNDGSFAFIDGTRSSTLLEALNHRNHVVTMAVETATKMEDSTPISQTMMDQAKELLIKLKKDIKDEQKVKAWHVNDAAESEVRSTKTNAASSRRRKLRRRPRKARRGKRKPRDKDKYVDRDNCILITSHHTLIGFAHETISSEE</sequence>
<dbReference type="InterPro" id="IPR002110">
    <property type="entry name" value="Ankyrin_rpt"/>
</dbReference>
<dbReference type="PROSITE" id="PS50297">
    <property type="entry name" value="ANK_REP_REGION"/>
    <property type="match status" value="2"/>
</dbReference>
<feature type="repeat" description="ANK" evidence="1">
    <location>
        <begin position="95"/>
        <end position="127"/>
    </location>
</feature>
<dbReference type="InterPro" id="IPR036770">
    <property type="entry name" value="Ankyrin_rpt-contain_sf"/>
</dbReference>
<protein>
    <submittedName>
        <fullName evidence="3">Uncharacterized protein</fullName>
    </submittedName>
</protein>
<dbReference type="VEuPathDB" id="FungiDB:AeMF1_000682"/>
<evidence type="ECO:0000256" key="1">
    <source>
        <dbReference type="PROSITE-ProRule" id="PRU00023"/>
    </source>
</evidence>
<accession>A0A6G0XI37</accession>
<dbReference type="SUPFAM" id="SSF48403">
    <property type="entry name" value="Ankyrin repeat"/>
    <property type="match status" value="1"/>
</dbReference>
<organism evidence="3 4">
    <name type="scientific">Aphanomyces euteiches</name>
    <dbReference type="NCBI Taxonomy" id="100861"/>
    <lineage>
        <taxon>Eukaryota</taxon>
        <taxon>Sar</taxon>
        <taxon>Stramenopiles</taxon>
        <taxon>Oomycota</taxon>
        <taxon>Saprolegniomycetes</taxon>
        <taxon>Saprolegniales</taxon>
        <taxon>Verrucalvaceae</taxon>
        <taxon>Aphanomyces</taxon>
    </lineage>
</organism>
<feature type="repeat" description="ANK" evidence="1">
    <location>
        <begin position="177"/>
        <end position="209"/>
    </location>
</feature>
<keyword evidence="1" id="KW-0040">ANK repeat</keyword>
<evidence type="ECO:0000256" key="2">
    <source>
        <dbReference type="SAM" id="MobiDB-lite"/>
    </source>
</evidence>
<evidence type="ECO:0000313" key="4">
    <source>
        <dbReference type="Proteomes" id="UP000481153"/>
    </source>
</evidence>
<dbReference type="PROSITE" id="PS50088">
    <property type="entry name" value="ANK_REPEAT"/>
    <property type="match status" value="3"/>
</dbReference>
<reference evidence="3 4" key="1">
    <citation type="submission" date="2019-07" db="EMBL/GenBank/DDBJ databases">
        <title>Genomics analysis of Aphanomyces spp. identifies a new class of oomycete effector associated with host adaptation.</title>
        <authorList>
            <person name="Gaulin E."/>
        </authorList>
    </citation>
    <scope>NUCLEOTIDE SEQUENCE [LARGE SCALE GENOMIC DNA]</scope>
    <source>
        <strain evidence="3 4">ATCC 201684</strain>
    </source>
</reference>
<dbReference type="PANTHER" id="PTHR24184">
    <property type="entry name" value="SI:CH211-189E2.2"/>
    <property type="match status" value="1"/>
</dbReference>
<dbReference type="Gene3D" id="1.25.40.20">
    <property type="entry name" value="Ankyrin repeat-containing domain"/>
    <property type="match status" value="2"/>
</dbReference>
<gene>
    <name evidence="3" type="ORF">Ae201684_004648</name>
</gene>
<dbReference type="SUPFAM" id="SSF57903">
    <property type="entry name" value="FYVE/PHD zinc finger"/>
    <property type="match status" value="1"/>
</dbReference>
<proteinExistence type="predicted"/>
<feature type="compositionally biased region" description="Basic residues" evidence="2">
    <location>
        <begin position="621"/>
        <end position="640"/>
    </location>
</feature>
<feature type="region of interest" description="Disordered" evidence="2">
    <location>
        <begin position="606"/>
        <end position="645"/>
    </location>
</feature>
<dbReference type="AlphaFoldDB" id="A0A6G0XI37"/>
<evidence type="ECO:0000313" key="3">
    <source>
        <dbReference type="EMBL" id="KAF0739756.1"/>
    </source>
</evidence>
<comment type="caution">
    <text evidence="3">The sequence shown here is derived from an EMBL/GenBank/DDBJ whole genome shotgun (WGS) entry which is preliminary data.</text>
</comment>
<dbReference type="InterPro" id="IPR011011">
    <property type="entry name" value="Znf_FYVE_PHD"/>
</dbReference>
<dbReference type="Pfam" id="PF12796">
    <property type="entry name" value="Ank_2"/>
    <property type="match status" value="2"/>
</dbReference>
<dbReference type="EMBL" id="VJMJ01000062">
    <property type="protein sequence ID" value="KAF0739756.1"/>
    <property type="molecule type" value="Genomic_DNA"/>
</dbReference>
<dbReference type="Proteomes" id="UP000481153">
    <property type="component" value="Unassembled WGS sequence"/>
</dbReference>
<feature type="repeat" description="ANK" evidence="1">
    <location>
        <begin position="144"/>
        <end position="176"/>
    </location>
</feature>
<name>A0A6G0XI37_9STRA</name>
<dbReference type="SMART" id="SM00248">
    <property type="entry name" value="ANK"/>
    <property type="match status" value="3"/>
</dbReference>